<dbReference type="Proteomes" id="UP000663891">
    <property type="component" value="Unassembled WGS sequence"/>
</dbReference>
<dbReference type="AlphaFoldDB" id="A0A820E4E8"/>
<name>A0A820E4E8_9BILA</name>
<dbReference type="Proteomes" id="UP000663881">
    <property type="component" value="Unassembled WGS sequence"/>
</dbReference>
<dbReference type="EMBL" id="CAJOAZ010001731">
    <property type="protein sequence ID" value="CAF3849626.1"/>
    <property type="molecule type" value="Genomic_DNA"/>
</dbReference>
<dbReference type="EMBL" id="CAJNON010000477">
    <property type="protein sequence ID" value="CAF1281681.1"/>
    <property type="molecule type" value="Genomic_DNA"/>
</dbReference>
<feature type="signal peptide" evidence="1">
    <location>
        <begin position="1"/>
        <end position="27"/>
    </location>
</feature>
<evidence type="ECO:0000313" key="5">
    <source>
        <dbReference type="EMBL" id="CAF4241298.1"/>
    </source>
</evidence>
<dbReference type="EMBL" id="CAJOAY010011717">
    <property type="protein sequence ID" value="CAF4241298.1"/>
    <property type="molecule type" value="Genomic_DNA"/>
</dbReference>
<evidence type="ECO:0000313" key="4">
    <source>
        <dbReference type="EMBL" id="CAF3849626.1"/>
    </source>
</evidence>
<dbReference type="EMBL" id="CAJNOG010000377">
    <property type="protein sequence ID" value="CAF1207494.1"/>
    <property type="molecule type" value="Genomic_DNA"/>
</dbReference>
<gene>
    <name evidence="2" type="ORF">JYZ213_LOCUS27264</name>
    <name evidence="5" type="ORF">OKA104_LOCUS43093</name>
    <name evidence="4" type="ORF">OXD698_LOCUS21200</name>
    <name evidence="3" type="ORF">VCS650_LOCUS30001</name>
</gene>
<evidence type="ECO:0000313" key="3">
    <source>
        <dbReference type="EMBL" id="CAF1281681.1"/>
    </source>
</evidence>
<reference evidence="5" key="1">
    <citation type="submission" date="2021-02" db="EMBL/GenBank/DDBJ databases">
        <authorList>
            <person name="Nowell W R."/>
        </authorList>
    </citation>
    <scope>NUCLEOTIDE SEQUENCE</scope>
</reference>
<accession>A0A820E4E8</accession>
<dbReference type="Proteomes" id="UP000663845">
    <property type="component" value="Unassembled WGS sequence"/>
</dbReference>
<evidence type="ECO:0000256" key="1">
    <source>
        <dbReference type="SAM" id="SignalP"/>
    </source>
</evidence>
<protein>
    <submittedName>
        <fullName evidence="5">Uncharacterized protein</fullName>
    </submittedName>
</protein>
<keyword evidence="1" id="KW-0732">Signal</keyword>
<proteinExistence type="predicted"/>
<evidence type="ECO:0000313" key="6">
    <source>
        <dbReference type="Proteomes" id="UP000663881"/>
    </source>
</evidence>
<evidence type="ECO:0000313" key="2">
    <source>
        <dbReference type="EMBL" id="CAF1207494.1"/>
    </source>
</evidence>
<sequence>MQSNGIKFMGLIMIGLVLCMMSMSVTGTSPPYFPPKSPYQIRPARPPPPIQRSRGLTCDCGREPDVTQMCCAGQLKAEFNGLSRCQGISNKQSFIGCCGRPSKARCN</sequence>
<feature type="chain" id="PRO_5036236700" evidence="1">
    <location>
        <begin position="28"/>
        <end position="107"/>
    </location>
</feature>
<comment type="caution">
    <text evidence="5">The sequence shown here is derived from an EMBL/GenBank/DDBJ whole genome shotgun (WGS) entry which is preliminary data.</text>
</comment>
<dbReference type="Proteomes" id="UP000663844">
    <property type="component" value="Unassembled WGS sequence"/>
</dbReference>
<organism evidence="5 6">
    <name type="scientific">Adineta steineri</name>
    <dbReference type="NCBI Taxonomy" id="433720"/>
    <lineage>
        <taxon>Eukaryota</taxon>
        <taxon>Metazoa</taxon>
        <taxon>Spiralia</taxon>
        <taxon>Gnathifera</taxon>
        <taxon>Rotifera</taxon>
        <taxon>Eurotatoria</taxon>
        <taxon>Bdelloidea</taxon>
        <taxon>Adinetida</taxon>
        <taxon>Adinetidae</taxon>
        <taxon>Adineta</taxon>
    </lineage>
</organism>